<dbReference type="RefSeq" id="WP_007980983.1">
    <property type="nucleotide sequence ID" value="NZ_AEMG01000015.1"/>
</dbReference>
<dbReference type="GO" id="GO:0003677">
    <property type="term" value="F:DNA binding"/>
    <property type="evidence" value="ECO:0007669"/>
    <property type="project" value="UniProtKB-KW"/>
</dbReference>
<evidence type="ECO:0000313" key="7">
    <source>
        <dbReference type="EMBL" id="SHL10912.1"/>
    </source>
</evidence>
<sequence>MPKYPVGATATTFEIIDSLATLERAGVTQLADRLGHSKGSVHNHLATLERLGYVINEDGRYRLSLRFLELGTGVRDTDSLYRVARPEIDRLADASGETASLVIEENGDAVFVYRAGDDAGFALRDGSRVPLHACAAGKAILAHRPPASLDSLLDGDTPTPTDRTITSRASLIRELRTVRDHGLAFDRGELDPDRRAVAAAIPSDDGRAVGAVTVSGTAPGMSGKRLEEDMPGLVLGATNRITVEHQTRE</sequence>
<organism evidence="6 8">
    <name type="scientific">Haladaptatus paucihalophilus DX253</name>
    <dbReference type="NCBI Taxonomy" id="797209"/>
    <lineage>
        <taxon>Archaea</taxon>
        <taxon>Methanobacteriati</taxon>
        <taxon>Methanobacteriota</taxon>
        <taxon>Stenosarchaea group</taxon>
        <taxon>Halobacteria</taxon>
        <taxon>Halobacteriales</taxon>
        <taxon>Haladaptataceae</taxon>
        <taxon>Haladaptatus</taxon>
    </lineage>
</organism>
<dbReference type="STRING" id="797209.GCA_000376445_03416"/>
<feature type="domain" description="HTH iclR-type" evidence="4">
    <location>
        <begin position="6"/>
        <end position="65"/>
    </location>
</feature>
<keyword evidence="3" id="KW-0804">Transcription</keyword>
<dbReference type="Pfam" id="PF09339">
    <property type="entry name" value="HTH_IclR"/>
    <property type="match status" value="1"/>
</dbReference>
<dbReference type="EMBL" id="FRAN01000004">
    <property type="protein sequence ID" value="SHL10912.1"/>
    <property type="molecule type" value="Genomic_DNA"/>
</dbReference>
<dbReference type="Proteomes" id="UP000003751">
    <property type="component" value="Unassembled WGS sequence"/>
</dbReference>
<dbReference type="eggNOG" id="arCOG02798">
    <property type="taxonomic scope" value="Archaea"/>
</dbReference>
<dbReference type="SUPFAM" id="SSF55781">
    <property type="entry name" value="GAF domain-like"/>
    <property type="match status" value="1"/>
</dbReference>
<dbReference type="InterPro" id="IPR005471">
    <property type="entry name" value="Tscrpt_reg_IclR_N"/>
</dbReference>
<dbReference type="SMART" id="SM00346">
    <property type="entry name" value="HTH_ICLR"/>
    <property type="match status" value="1"/>
</dbReference>
<dbReference type="OrthoDB" id="14763at2157"/>
<dbReference type="PANTHER" id="PTHR30136:SF35">
    <property type="entry name" value="HTH-TYPE TRANSCRIPTIONAL REGULATOR RV1719"/>
    <property type="match status" value="1"/>
</dbReference>
<dbReference type="Gene3D" id="1.10.10.10">
    <property type="entry name" value="Winged helix-like DNA-binding domain superfamily/Winged helix DNA-binding domain"/>
    <property type="match status" value="1"/>
</dbReference>
<protein>
    <submittedName>
        <fullName evidence="6">Transcription regulator</fullName>
    </submittedName>
    <submittedName>
        <fullName evidence="7">Transcriptional regulator, IclR family</fullName>
    </submittedName>
</protein>
<dbReference type="InterPro" id="IPR014757">
    <property type="entry name" value="Tscrpt_reg_IclR_C"/>
</dbReference>
<keyword evidence="9" id="KW-1185">Reference proteome</keyword>
<gene>
    <name evidence="7" type="ORF">SAMN05444342_3052</name>
    <name evidence="6" type="ORF">ZOD2009_14506</name>
</gene>
<dbReference type="PROSITE" id="PS51077">
    <property type="entry name" value="HTH_ICLR"/>
    <property type="match status" value="1"/>
</dbReference>
<dbReference type="GO" id="GO:0003700">
    <property type="term" value="F:DNA-binding transcription factor activity"/>
    <property type="evidence" value="ECO:0007669"/>
    <property type="project" value="TreeGrafter"/>
</dbReference>
<keyword evidence="1" id="KW-0805">Transcription regulation</keyword>
<evidence type="ECO:0000256" key="3">
    <source>
        <dbReference type="ARBA" id="ARBA00023163"/>
    </source>
</evidence>
<dbReference type="Proteomes" id="UP000184203">
    <property type="component" value="Unassembled WGS sequence"/>
</dbReference>
<dbReference type="SUPFAM" id="SSF46785">
    <property type="entry name" value="Winged helix' DNA-binding domain"/>
    <property type="match status" value="1"/>
</dbReference>
<dbReference type="InterPro" id="IPR036388">
    <property type="entry name" value="WH-like_DNA-bd_sf"/>
</dbReference>
<name>E7QVR5_HALPU</name>
<feature type="domain" description="IclR-ED" evidence="5">
    <location>
        <begin position="66"/>
        <end position="247"/>
    </location>
</feature>
<reference evidence="7" key="2">
    <citation type="submission" date="2016-11" db="EMBL/GenBank/DDBJ databases">
        <authorList>
            <person name="Jaros S."/>
            <person name="Januszkiewicz K."/>
            <person name="Wedrychowicz H."/>
        </authorList>
    </citation>
    <scope>NUCLEOTIDE SEQUENCE [LARGE SCALE GENOMIC DNA]</scope>
    <source>
        <strain evidence="7">DX253</strain>
    </source>
</reference>
<keyword evidence="2" id="KW-0238">DNA-binding</keyword>
<dbReference type="Pfam" id="PF01614">
    <property type="entry name" value="IclR_C"/>
    <property type="match status" value="1"/>
</dbReference>
<dbReference type="Gene3D" id="3.30.450.40">
    <property type="match status" value="1"/>
</dbReference>
<evidence type="ECO:0000313" key="9">
    <source>
        <dbReference type="Proteomes" id="UP000184203"/>
    </source>
</evidence>
<dbReference type="InterPro" id="IPR036390">
    <property type="entry name" value="WH_DNA-bd_sf"/>
</dbReference>
<reference evidence="9" key="3">
    <citation type="submission" date="2016-11" db="EMBL/GenBank/DDBJ databases">
        <authorList>
            <person name="Varghese N."/>
            <person name="Submissions S."/>
        </authorList>
    </citation>
    <scope>NUCLEOTIDE SEQUENCE [LARGE SCALE GENOMIC DNA]</scope>
    <source>
        <strain evidence="9">DX253</strain>
    </source>
</reference>
<dbReference type="InterPro" id="IPR029016">
    <property type="entry name" value="GAF-like_dom_sf"/>
</dbReference>
<dbReference type="GO" id="GO:0045892">
    <property type="term" value="P:negative regulation of DNA-templated transcription"/>
    <property type="evidence" value="ECO:0007669"/>
    <property type="project" value="TreeGrafter"/>
</dbReference>
<evidence type="ECO:0000256" key="2">
    <source>
        <dbReference type="ARBA" id="ARBA00023125"/>
    </source>
</evidence>
<evidence type="ECO:0000313" key="6">
    <source>
        <dbReference type="EMBL" id="EFW91328.1"/>
    </source>
</evidence>
<dbReference type="PATRIC" id="fig|797209.4.peg.2860"/>
<accession>E7QVR5</accession>
<evidence type="ECO:0000313" key="8">
    <source>
        <dbReference type="Proteomes" id="UP000003751"/>
    </source>
</evidence>
<dbReference type="PANTHER" id="PTHR30136">
    <property type="entry name" value="HELIX-TURN-HELIX TRANSCRIPTIONAL REGULATOR, ICLR FAMILY"/>
    <property type="match status" value="1"/>
</dbReference>
<dbReference type="EMBL" id="AEMG01000015">
    <property type="protein sequence ID" value="EFW91328.1"/>
    <property type="molecule type" value="Genomic_DNA"/>
</dbReference>
<dbReference type="InterPro" id="IPR050707">
    <property type="entry name" value="HTH_MetabolicPath_Reg"/>
</dbReference>
<evidence type="ECO:0000256" key="1">
    <source>
        <dbReference type="ARBA" id="ARBA00023015"/>
    </source>
</evidence>
<evidence type="ECO:0000259" key="4">
    <source>
        <dbReference type="PROSITE" id="PS51077"/>
    </source>
</evidence>
<reference evidence="6 8" key="1">
    <citation type="journal article" date="2014" name="ISME J.">
        <title>Trehalose/2-sulfotrehalose biosynthesis and glycine-betaine uptake are widely spread mechanisms for osmoadaptation in the Halobacteriales.</title>
        <authorList>
            <person name="Youssef N.H."/>
            <person name="Savage-Ashlock K.N."/>
            <person name="McCully A.L."/>
            <person name="Luedtke B."/>
            <person name="Shaw E.I."/>
            <person name="Hoff W.D."/>
            <person name="Elshahed M.S."/>
        </authorList>
    </citation>
    <scope>NUCLEOTIDE SEQUENCE [LARGE SCALE GENOMIC DNA]</scope>
    <source>
        <strain evidence="6 8">DX253</strain>
    </source>
</reference>
<dbReference type="AlphaFoldDB" id="E7QVR5"/>
<evidence type="ECO:0000259" key="5">
    <source>
        <dbReference type="PROSITE" id="PS51078"/>
    </source>
</evidence>
<proteinExistence type="predicted"/>
<dbReference type="PROSITE" id="PS51078">
    <property type="entry name" value="ICLR_ED"/>
    <property type="match status" value="1"/>
</dbReference>